<comment type="catalytic activity">
    <reaction evidence="19">
        <text>an S-substituted glutathione(in) + ATP + H2O = an S-substituted glutathione(out) + ADP + phosphate + H(+)</text>
        <dbReference type="Rhea" id="RHEA:19121"/>
        <dbReference type="ChEBI" id="CHEBI:15377"/>
        <dbReference type="ChEBI" id="CHEBI:15378"/>
        <dbReference type="ChEBI" id="CHEBI:30616"/>
        <dbReference type="ChEBI" id="CHEBI:43474"/>
        <dbReference type="ChEBI" id="CHEBI:90779"/>
        <dbReference type="ChEBI" id="CHEBI:456216"/>
        <dbReference type="EC" id="7.6.2.3"/>
    </reaction>
    <physiologicalReaction direction="left-to-right" evidence="19">
        <dbReference type="Rhea" id="RHEA:19122"/>
    </physiologicalReaction>
</comment>
<feature type="domain" description="ABC transporter" evidence="37">
    <location>
        <begin position="930"/>
        <end position="1163"/>
    </location>
</feature>
<dbReference type="InterPro" id="IPR036640">
    <property type="entry name" value="ABC1_TM_sf"/>
</dbReference>
<evidence type="ECO:0000256" key="3">
    <source>
        <dbReference type="ARBA" id="ARBA00004554"/>
    </source>
</evidence>
<evidence type="ECO:0000256" key="13">
    <source>
        <dbReference type="ARBA" id="ARBA00023136"/>
    </source>
</evidence>
<evidence type="ECO:0000256" key="28">
    <source>
        <dbReference type="ARBA" id="ARBA00051604"/>
    </source>
</evidence>
<evidence type="ECO:0000256" key="30">
    <source>
        <dbReference type="ARBA" id="ARBA00051844"/>
    </source>
</evidence>
<sequence>LLNRRLEEDDMYQVLPDDASQGLGEELQRHWDKEVRKAAKELRMPKLTKAIVKCYGKPYAVLGIFSFTVEVIKVIQPVFLGKLIQYFEKYDPNNMDELYEAFGYAAGVSLSTVALTVLQSLYFYHVLRTGMKIRVAMCHMIYKKALCLSSTAMGKTTTGQIVNLLSNDVNKFDEVTTNLHYLWIAPLQAVVVIILLWYEIGPSCLAGVAVLLFLMPLQTMFGKLFGSLRSKTAVLTDSRIRTMNEVVSGIRIIKMYAWEKPFSALVNEVRRKEISKIMSSSFLRGLNMASFFAASKIIVFITFAVYVLLGNTISASRVFVAVSLYGAIKITVTLFFPLAIEKVFETIISIRRIKNFLLLDEIERPNMRFTLEEKKDASVEIKDLICYWDKCLDAPSLQNLSLTVKSEQLVVVIGPVGAGKSSLVSAILGELPHDKGVLKVKGQLTYTSQQPWVFPGTIRSNILFGKELHPQKYEKVLRACALKRDMELLPDGDLTLIGDRGATLSGGQKARVNLARAVYQDADIYLLDDPLSAVDAEVGRHLFEQCICGILKNKPRILVTHQLQYLQSADQILVLKETIAEESRSEGNIGASLYFKYLNAGASILVMLGTVAYVLQDWWLAYWAGEQEKLNINSTVIVQNGLNITQELDLSFFMGIYAGLTLASVIFGFARSLLMFNVLVKAAQSLHNRMFISILRTPVRFFDINPIGRILNRFSKDICQLDSMLPITFVDFSQLILQNIGVVAVAAAVMPWILIPVVPLLIVFLFLRRYFLQTSRDVKRLESTTRSPVFSHLSSSLQGLWTIRAFRAEERFQNTFDAHQDLHTESWFLFLVTSRWFALRLDGICAAFVTVTAFGCLFLRDGLEAGAVGLVLSYAVTLLGNFQWTIRQSAEMENMMTSVERVVEYTELESEAPWETQKHPPPEWPSQGLITFDRVSFSYSSDGPVVLKDMKAMFRPKEKVGIVGRTGAGKSSLISALFRLAEPEGRIYIDGVLTSEIGLHDLRQKMSIIPQEPVLFTGTMRKNLDPFHQHTDEDLWNALQEVQLKSVVEELPNKMETVLAESGSNFSVGQRQLVCLARAVLRKNRILIIDEATANVDPRTDELIQKTIRDKFRECTVLTIAHRLNTIIDSDRILVLGAGMIQEFDEPYVLLQNHESALYRTVQQMGKAEAASLLESAKQVSTDTASQPSTHILST</sequence>
<evidence type="ECO:0000313" key="39">
    <source>
        <dbReference type="Ensembl" id="ENSSTUP00000111699.1"/>
    </source>
</evidence>
<dbReference type="GO" id="GO:0016323">
    <property type="term" value="C:basolateral plasma membrane"/>
    <property type="evidence" value="ECO:0007669"/>
    <property type="project" value="UniProtKB-SubCell"/>
</dbReference>
<protein>
    <recommendedName>
        <fullName evidence="35">Multidrug resistance-associated protein 4</fullName>
        <ecNumber evidence="4">7.6.2.2</ecNumber>
        <ecNumber evidence="14">7.6.2.3</ecNumber>
    </recommendedName>
</protein>
<dbReference type="InterPro" id="IPR047083">
    <property type="entry name" value="ABCC4_TMD2"/>
</dbReference>
<keyword evidence="5" id="KW-0813">Transport</keyword>
<keyword evidence="8" id="KW-0547">Nucleotide-binding</keyword>
<dbReference type="Pfam" id="PF00664">
    <property type="entry name" value="ABC_membrane"/>
    <property type="match status" value="2"/>
</dbReference>
<keyword evidence="7 36" id="KW-0812">Transmembrane</keyword>
<dbReference type="PROSITE" id="PS50893">
    <property type="entry name" value="ABC_TRANSPORTER_2"/>
    <property type="match status" value="2"/>
</dbReference>
<comment type="catalytic activity">
    <reaction evidence="23">
        <text>prostaglandin E1(in) + ATP + H2O = prostaglandin E1(out) + ADP + phosphate + H(+)</text>
        <dbReference type="Rhea" id="RHEA:66392"/>
        <dbReference type="ChEBI" id="CHEBI:15377"/>
        <dbReference type="ChEBI" id="CHEBI:15378"/>
        <dbReference type="ChEBI" id="CHEBI:30616"/>
        <dbReference type="ChEBI" id="CHEBI:43474"/>
        <dbReference type="ChEBI" id="CHEBI:57397"/>
        <dbReference type="ChEBI" id="CHEBI:456216"/>
    </reaction>
    <physiologicalReaction direction="left-to-right" evidence="23">
        <dbReference type="Rhea" id="RHEA:66393"/>
    </physiologicalReaction>
</comment>
<evidence type="ECO:0000313" key="40">
    <source>
        <dbReference type="Proteomes" id="UP000472277"/>
    </source>
</evidence>
<comment type="catalytic activity">
    <reaction evidence="22">
        <text>glycoursodeoxycholate(in) + glutathione(in) + ATP + H2O = glycoursodeoxycholate(out) + glutathione(out) + ADP + phosphate + H(+)</text>
        <dbReference type="Rhea" id="RHEA:66416"/>
        <dbReference type="ChEBI" id="CHEBI:15377"/>
        <dbReference type="ChEBI" id="CHEBI:15378"/>
        <dbReference type="ChEBI" id="CHEBI:30616"/>
        <dbReference type="ChEBI" id="CHEBI:43474"/>
        <dbReference type="ChEBI" id="CHEBI:57925"/>
        <dbReference type="ChEBI" id="CHEBI:132030"/>
        <dbReference type="ChEBI" id="CHEBI:456216"/>
    </reaction>
    <physiologicalReaction direction="left-to-right" evidence="22">
        <dbReference type="Rhea" id="RHEA:66417"/>
    </physiologicalReaction>
</comment>
<dbReference type="PANTHER" id="PTHR24223">
    <property type="entry name" value="ATP-BINDING CASSETTE SUB-FAMILY C"/>
    <property type="match status" value="1"/>
</dbReference>
<evidence type="ECO:0000256" key="20">
    <source>
        <dbReference type="ARBA" id="ARBA00048665"/>
    </source>
</evidence>
<evidence type="ECO:0000256" key="4">
    <source>
        <dbReference type="ARBA" id="ARBA00012191"/>
    </source>
</evidence>
<dbReference type="EC" id="7.6.2.3" evidence="14"/>
<evidence type="ECO:0000256" key="8">
    <source>
        <dbReference type="ARBA" id="ARBA00022741"/>
    </source>
</evidence>
<dbReference type="GO" id="GO:0016887">
    <property type="term" value="F:ATP hydrolysis activity"/>
    <property type="evidence" value="ECO:0007669"/>
    <property type="project" value="InterPro"/>
</dbReference>
<comment type="catalytic activity">
    <reaction evidence="17">
        <text>leukotriene C4(in) + ATP + H2O = leukotriene C4(out) + ADP + phosphate + H(+)</text>
        <dbReference type="Rhea" id="RHEA:38963"/>
        <dbReference type="ChEBI" id="CHEBI:15377"/>
        <dbReference type="ChEBI" id="CHEBI:15378"/>
        <dbReference type="ChEBI" id="CHEBI:30616"/>
        <dbReference type="ChEBI" id="CHEBI:43474"/>
        <dbReference type="ChEBI" id="CHEBI:57973"/>
        <dbReference type="ChEBI" id="CHEBI:456216"/>
    </reaction>
    <physiologicalReaction direction="left-to-right" evidence="17">
        <dbReference type="Rhea" id="RHEA:38964"/>
    </physiologicalReaction>
</comment>
<feature type="transmembrane region" description="Helical" evidence="36">
    <location>
        <begin position="101"/>
        <end position="124"/>
    </location>
</feature>
<dbReference type="PANTHER" id="PTHR24223:SF357">
    <property type="entry name" value="ATP-BINDING CASSETTE SUB-FAMILY C MEMBER 4"/>
    <property type="match status" value="1"/>
</dbReference>
<dbReference type="EC" id="7.6.2.2" evidence="4"/>
<dbReference type="CDD" id="cd03244">
    <property type="entry name" value="ABCC_MRP_domain2"/>
    <property type="match status" value="1"/>
</dbReference>
<evidence type="ECO:0000256" key="18">
    <source>
        <dbReference type="ARBA" id="ARBA00047576"/>
    </source>
</evidence>
<dbReference type="FunFam" id="3.40.50.300:FF:000482">
    <property type="entry name" value="Multidrug resistance-associated protein member 4"/>
    <property type="match status" value="1"/>
</dbReference>
<comment type="catalytic activity">
    <reaction evidence="18">
        <text>17beta-estradiol 17-O-(beta-D-glucuronate)(in) + ATP + H2O = 17beta-estradiol 17-O-(beta-D-glucuronate)(out) + ADP + phosphate + H(+)</text>
        <dbReference type="Rhea" id="RHEA:60128"/>
        <dbReference type="ChEBI" id="CHEBI:15377"/>
        <dbReference type="ChEBI" id="CHEBI:15378"/>
        <dbReference type="ChEBI" id="CHEBI:30616"/>
        <dbReference type="ChEBI" id="CHEBI:43474"/>
        <dbReference type="ChEBI" id="CHEBI:82961"/>
        <dbReference type="ChEBI" id="CHEBI:456216"/>
    </reaction>
    <physiologicalReaction direction="left-to-right" evidence="18">
        <dbReference type="Rhea" id="RHEA:60129"/>
    </physiologicalReaction>
</comment>
<evidence type="ECO:0000256" key="21">
    <source>
        <dbReference type="ARBA" id="ARBA00050117"/>
    </source>
</evidence>
<evidence type="ECO:0000256" key="16">
    <source>
        <dbReference type="ARBA" id="ARBA00047279"/>
    </source>
</evidence>
<comment type="catalytic activity">
    <reaction evidence="26">
        <text>prostaglandin E2(in) + ATP + H2O = prostaglandin E2(out) + ADP + phosphate + H(+)</text>
        <dbReference type="Rhea" id="RHEA:66388"/>
        <dbReference type="ChEBI" id="CHEBI:15377"/>
        <dbReference type="ChEBI" id="CHEBI:15378"/>
        <dbReference type="ChEBI" id="CHEBI:30616"/>
        <dbReference type="ChEBI" id="CHEBI:43474"/>
        <dbReference type="ChEBI" id="CHEBI:456216"/>
        <dbReference type="ChEBI" id="CHEBI:606564"/>
    </reaction>
    <physiologicalReaction direction="left-to-right" evidence="26">
        <dbReference type="Rhea" id="RHEA:66389"/>
    </physiologicalReaction>
</comment>
<comment type="catalytic activity">
    <reaction evidence="29">
        <text>glycochenodeoxycholate(in) + glutathione(in) + ATP + H2O = glycochenodeoxycholate(out) + glutathione(out) + ADP + phosphate + H(+)</text>
        <dbReference type="Rhea" id="RHEA:66408"/>
        <dbReference type="ChEBI" id="CHEBI:15377"/>
        <dbReference type="ChEBI" id="CHEBI:15378"/>
        <dbReference type="ChEBI" id="CHEBI:30616"/>
        <dbReference type="ChEBI" id="CHEBI:36252"/>
        <dbReference type="ChEBI" id="CHEBI:43474"/>
        <dbReference type="ChEBI" id="CHEBI:57925"/>
        <dbReference type="ChEBI" id="CHEBI:456216"/>
    </reaction>
    <physiologicalReaction direction="left-to-right" evidence="29">
        <dbReference type="Rhea" id="RHEA:66409"/>
    </physiologicalReaction>
</comment>
<evidence type="ECO:0000259" key="37">
    <source>
        <dbReference type="PROSITE" id="PS50893"/>
    </source>
</evidence>
<feature type="domain" description="ABC transporter" evidence="37">
    <location>
        <begin position="379"/>
        <end position="602"/>
    </location>
</feature>
<evidence type="ECO:0000256" key="31">
    <source>
        <dbReference type="ARBA" id="ARBA00052534"/>
    </source>
</evidence>
<feature type="transmembrane region" description="Helical" evidence="36">
    <location>
        <begin position="181"/>
        <end position="200"/>
    </location>
</feature>
<dbReference type="GO" id="GO:0016324">
    <property type="term" value="C:apical plasma membrane"/>
    <property type="evidence" value="ECO:0007669"/>
    <property type="project" value="UniProtKB-SubCell"/>
</dbReference>
<evidence type="ECO:0000256" key="32">
    <source>
        <dbReference type="ARBA" id="ARBA00052647"/>
    </source>
</evidence>
<evidence type="ECO:0000256" key="19">
    <source>
        <dbReference type="ARBA" id="ARBA00048007"/>
    </source>
</evidence>
<dbReference type="FunFam" id="1.20.1560.10:FF:000014">
    <property type="entry name" value="Multidrug resistance-associated protein member 4"/>
    <property type="match status" value="1"/>
</dbReference>
<dbReference type="GO" id="GO:0015431">
    <property type="term" value="F:ABC-type glutathione S-conjugate transporter activity"/>
    <property type="evidence" value="ECO:0007669"/>
    <property type="project" value="UniProtKB-EC"/>
</dbReference>
<feature type="domain" description="ABC transmembrane type-1" evidence="38">
    <location>
        <begin position="60"/>
        <end position="324"/>
    </location>
</feature>
<dbReference type="AlphaFoldDB" id="A0A674EV53"/>
<dbReference type="CDD" id="cd03250">
    <property type="entry name" value="ABCC_MRP_domain1"/>
    <property type="match status" value="1"/>
</dbReference>
<evidence type="ECO:0000256" key="22">
    <source>
        <dbReference type="ARBA" id="ARBA00050626"/>
    </source>
</evidence>
<keyword evidence="6" id="KW-1003">Cell membrane</keyword>
<dbReference type="Pfam" id="PF00005">
    <property type="entry name" value="ABC_tran"/>
    <property type="match status" value="2"/>
</dbReference>
<comment type="catalytic activity">
    <reaction evidence="30">
        <text>taurocholate(in) + glutathione(in) + ATP + H2O = taurocholate(out) + glutathione(out) + ADP + phosphate + H(+)</text>
        <dbReference type="Rhea" id="RHEA:66404"/>
        <dbReference type="ChEBI" id="CHEBI:15377"/>
        <dbReference type="ChEBI" id="CHEBI:15378"/>
        <dbReference type="ChEBI" id="CHEBI:30616"/>
        <dbReference type="ChEBI" id="CHEBI:36257"/>
        <dbReference type="ChEBI" id="CHEBI:43474"/>
        <dbReference type="ChEBI" id="CHEBI:57925"/>
        <dbReference type="ChEBI" id="CHEBI:456216"/>
    </reaction>
    <physiologicalReaction direction="left-to-right" evidence="30">
        <dbReference type="Rhea" id="RHEA:66405"/>
    </physiologicalReaction>
</comment>
<dbReference type="GeneTree" id="ENSGT00940000153931"/>
<evidence type="ECO:0000256" key="7">
    <source>
        <dbReference type="ARBA" id="ARBA00022692"/>
    </source>
</evidence>
<dbReference type="Gene3D" id="3.40.50.300">
    <property type="entry name" value="P-loop containing nucleotide triphosphate hydrolases"/>
    <property type="match status" value="2"/>
</dbReference>
<feature type="transmembrane region" description="Helical" evidence="36">
    <location>
        <begin position="837"/>
        <end position="860"/>
    </location>
</feature>
<feature type="transmembrane region" description="Helical" evidence="36">
    <location>
        <begin position="743"/>
        <end position="767"/>
    </location>
</feature>
<evidence type="ECO:0000256" key="9">
    <source>
        <dbReference type="ARBA" id="ARBA00022840"/>
    </source>
</evidence>
<evidence type="ECO:0000256" key="29">
    <source>
        <dbReference type="ARBA" id="ARBA00051624"/>
    </source>
</evidence>
<evidence type="ECO:0000256" key="10">
    <source>
        <dbReference type="ARBA" id="ARBA00022967"/>
    </source>
</evidence>
<comment type="catalytic activity">
    <reaction evidence="32">
        <text>glycodeoxycholate(in) + glutathione(in) + ATP + H2O = glycodeoxycholate(out) + glutathione(out) + ADP + phosphate + H(+)</text>
        <dbReference type="Rhea" id="RHEA:66380"/>
        <dbReference type="ChEBI" id="CHEBI:15377"/>
        <dbReference type="ChEBI" id="CHEBI:15378"/>
        <dbReference type="ChEBI" id="CHEBI:30616"/>
        <dbReference type="ChEBI" id="CHEBI:43474"/>
        <dbReference type="ChEBI" id="CHEBI:57925"/>
        <dbReference type="ChEBI" id="CHEBI:82982"/>
        <dbReference type="ChEBI" id="CHEBI:456216"/>
    </reaction>
    <physiologicalReaction direction="left-to-right" evidence="32">
        <dbReference type="Rhea" id="RHEA:66381"/>
    </physiologicalReaction>
</comment>
<dbReference type="PROSITE" id="PS00211">
    <property type="entry name" value="ABC_TRANSPORTER_1"/>
    <property type="match status" value="2"/>
</dbReference>
<keyword evidence="13 36" id="KW-0472">Membrane</keyword>
<feature type="transmembrane region" description="Helical" evidence="36">
    <location>
        <begin position="206"/>
        <end position="225"/>
    </location>
</feature>
<feature type="domain" description="ABC transmembrane type-1" evidence="38">
    <location>
        <begin position="600"/>
        <end position="894"/>
    </location>
</feature>
<dbReference type="FunFam" id="1.20.1560.10:FF:000027">
    <property type="entry name" value="ATP-binding cassette subfamily C member 4"/>
    <property type="match status" value="1"/>
</dbReference>
<accession>A0A674EV53</accession>
<feature type="transmembrane region" description="Helical" evidence="36">
    <location>
        <begin position="594"/>
        <end position="615"/>
    </location>
</feature>
<reference evidence="39" key="1">
    <citation type="submission" date="2025-08" db="UniProtKB">
        <authorList>
            <consortium name="Ensembl"/>
        </authorList>
    </citation>
    <scope>IDENTIFICATION</scope>
</reference>
<comment type="catalytic activity">
    <reaction evidence="33">
        <text>3',5'-cyclic GMP(in) + ATP + H2O = 3',5'-cyclic GMP(out) + ADP + phosphate + H(+)</text>
        <dbReference type="Rhea" id="RHEA:66188"/>
        <dbReference type="ChEBI" id="CHEBI:15377"/>
        <dbReference type="ChEBI" id="CHEBI:15378"/>
        <dbReference type="ChEBI" id="CHEBI:30616"/>
        <dbReference type="ChEBI" id="CHEBI:43474"/>
        <dbReference type="ChEBI" id="CHEBI:57746"/>
        <dbReference type="ChEBI" id="CHEBI:456216"/>
    </reaction>
    <physiologicalReaction direction="left-to-right" evidence="33">
        <dbReference type="Rhea" id="RHEA:66189"/>
    </physiologicalReaction>
</comment>
<evidence type="ECO:0000256" key="12">
    <source>
        <dbReference type="ARBA" id="ARBA00023055"/>
    </source>
</evidence>
<evidence type="ECO:0000256" key="15">
    <source>
        <dbReference type="ARBA" id="ARBA00034018"/>
    </source>
</evidence>
<comment type="catalytic activity">
    <reaction evidence="27">
        <text>taurochenodeoxycholate(in) + glutathione(in) + ATP + H2O = taurochenodeoxycholate(out) + glutathione(out) + ADP + phosphate + H(+)</text>
        <dbReference type="Rhea" id="RHEA:66412"/>
        <dbReference type="ChEBI" id="CHEBI:9407"/>
        <dbReference type="ChEBI" id="CHEBI:15377"/>
        <dbReference type="ChEBI" id="CHEBI:15378"/>
        <dbReference type="ChEBI" id="CHEBI:30616"/>
        <dbReference type="ChEBI" id="CHEBI:43474"/>
        <dbReference type="ChEBI" id="CHEBI:57925"/>
        <dbReference type="ChEBI" id="CHEBI:456216"/>
    </reaction>
    <physiologicalReaction direction="left-to-right" evidence="27">
        <dbReference type="Rhea" id="RHEA:66413"/>
    </physiologicalReaction>
</comment>
<evidence type="ECO:0000256" key="36">
    <source>
        <dbReference type="SAM" id="Phobius"/>
    </source>
</evidence>
<comment type="catalytic activity">
    <reaction evidence="15">
        <text>ATP + H2O + xenobioticSide 1 = ADP + phosphate + xenobioticSide 2.</text>
        <dbReference type="EC" id="7.6.2.2"/>
    </reaction>
</comment>
<feature type="transmembrane region" description="Helical" evidence="36">
    <location>
        <begin position="866"/>
        <end position="886"/>
    </location>
</feature>
<comment type="subunit">
    <text evidence="34">Interacts (via PDZ-binding motif) with SNX27 (via PDZ domain); this interaction accelerates MRP4 internalization.</text>
</comment>
<comment type="subcellular location">
    <subcellularLocation>
        <location evidence="2">Apical cell membrane</location>
        <topology evidence="2">Multi-pass membrane protein</topology>
    </subcellularLocation>
    <subcellularLocation>
        <location evidence="3">Basolateral cell membrane</location>
        <topology evidence="3">Multi-pass membrane protein</topology>
    </subcellularLocation>
</comment>
<evidence type="ECO:0000256" key="17">
    <source>
        <dbReference type="ARBA" id="ARBA00047523"/>
    </source>
</evidence>
<comment type="catalytic activity">
    <reaction evidence="31">
        <text>glycocholate(in) + glutathione(in) + ATP + H2O = glycocholate(out) + glutathione(out) + ADP + phosphate + H(+)</text>
        <dbReference type="Rhea" id="RHEA:66400"/>
        <dbReference type="ChEBI" id="CHEBI:15377"/>
        <dbReference type="ChEBI" id="CHEBI:15378"/>
        <dbReference type="ChEBI" id="CHEBI:29746"/>
        <dbReference type="ChEBI" id="CHEBI:30616"/>
        <dbReference type="ChEBI" id="CHEBI:43474"/>
        <dbReference type="ChEBI" id="CHEBI:57925"/>
        <dbReference type="ChEBI" id="CHEBI:456216"/>
    </reaction>
    <physiologicalReaction direction="left-to-right" evidence="31">
        <dbReference type="Rhea" id="RHEA:66401"/>
    </physiologicalReaction>
</comment>
<dbReference type="SUPFAM" id="SSF52540">
    <property type="entry name" value="P-loop containing nucleoside triphosphate hydrolases"/>
    <property type="match status" value="2"/>
</dbReference>
<dbReference type="FunFam" id="3.40.50.300:FF:000163">
    <property type="entry name" value="Multidrug resistance-associated protein member 4"/>
    <property type="match status" value="1"/>
</dbReference>
<comment type="catalytic activity">
    <reaction evidence="16">
        <text>dehydroepiandrosterone 3-sulfate(in) + ATP + H2O = dehydroepiandrosterone 3-sulfate(out) + ADP + phosphate + H(+)</text>
        <dbReference type="Rhea" id="RHEA:61364"/>
        <dbReference type="ChEBI" id="CHEBI:15377"/>
        <dbReference type="ChEBI" id="CHEBI:15378"/>
        <dbReference type="ChEBI" id="CHEBI:30616"/>
        <dbReference type="ChEBI" id="CHEBI:43474"/>
        <dbReference type="ChEBI" id="CHEBI:57905"/>
        <dbReference type="ChEBI" id="CHEBI:456216"/>
    </reaction>
    <physiologicalReaction direction="left-to-right" evidence="16">
        <dbReference type="Rhea" id="RHEA:61365"/>
    </physiologicalReaction>
</comment>
<comment type="catalytic activity">
    <reaction evidence="25">
        <text>leukotriene B4(in) + ATP + H2O = leukotriene B4(out) + ADP + phosphate + H(+)</text>
        <dbReference type="Rhea" id="RHEA:66424"/>
        <dbReference type="ChEBI" id="CHEBI:15377"/>
        <dbReference type="ChEBI" id="CHEBI:15378"/>
        <dbReference type="ChEBI" id="CHEBI:30616"/>
        <dbReference type="ChEBI" id="CHEBI:43474"/>
        <dbReference type="ChEBI" id="CHEBI:57461"/>
        <dbReference type="ChEBI" id="CHEBI:456216"/>
    </reaction>
</comment>
<evidence type="ECO:0000256" key="25">
    <source>
        <dbReference type="ARBA" id="ARBA00051151"/>
    </source>
</evidence>
<dbReference type="Ensembl" id="ENSSTUT00000119537.1">
    <property type="protein sequence ID" value="ENSSTUP00000111699.1"/>
    <property type="gene ID" value="ENSSTUG00000047816.1"/>
</dbReference>
<name>A0A674EV53_SALTR</name>
<keyword evidence="12" id="KW-0445">Lipid transport</keyword>
<evidence type="ECO:0000256" key="34">
    <source>
        <dbReference type="ARBA" id="ARBA00062847"/>
    </source>
</evidence>
<evidence type="ECO:0000256" key="2">
    <source>
        <dbReference type="ARBA" id="ARBA00004424"/>
    </source>
</evidence>
<keyword evidence="10" id="KW-1278">Translocase</keyword>
<evidence type="ECO:0000256" key="11">
    <source>
        <dbReference type="ARBA" id="ARBA00022989"/>
    </source>
</evidence>
<comment type="catalytic activity">
    <reaction evidence="20">
        <text>urate(in) + ATP + H2O = urate(out) + ADP + phosphate + H(+)</text>
        <dbReference type="Rhea" id="RHEA:16461"/>
        <dbReference type="ChEBI" id="CHEBI:15377"/>
        <dbReference type="ChEBI" id="CHEBI:15378"/>
        <dbReference type="ChEBI" id="CHEBI:17775"/>
        <dbReference type="ChEBI" id="CHEBI:30616"/>
        <dbReference type="ChEBI" id="CHEBI:43474"/>
        <dbReference type="ChEBI" id="CHEBI:456216"/>
    </reaction>
    <physiologicalReaction direction="left-to-right" evidence="20">
        <dbReference type="Rhea" id="RHEA:16462"/>
    </physiologicalReaction>
</comment>
<dbReference type="GO" id="GO:0006869">
    <property type="term" value="P:lipid transport"/>
    <property type="evidence" value="ECO:0007669"/>
    <property type="project" value="UniProtKB-KW"/>
</dbReference>
<comment type="catalytic activity">
    <reaction evidence="21">
        <text>tauroursodeoxycholate(in) + glutathione(in) + ATP + H2O = tauroursodeoxycholate(out) + glutathione(out) + ADP + phosphate + H(+)</text>
        <dbReference type="Rhea" id="RHEA:66420"/>
        <dbReference type="ChEBI" id="CHEBI:15377"/>
        <dbReference type="ChEBI" id="CHEBI:15378"/>
        <dbReference type="ChEBI" id="CHEBI:30616"/>
        <dbReference type="ChEBI" id="CHEBI:43474"/>
        <dbReference type="ChEBI" id="CHEBI:57925"/>
        <dbReference type="ChEBI" id="CHEBI:132028"/>
        <dbReference type="ChEBI" id="CHEBI:456216"/>
    </reaction>
    <physiologicalReaction direction="left-to-right" evidence="21">
        <dbReference type="Rhea" id="RHEA:66421"/>
    </physiologicalReaction>
</comment>
<dbReference type="InterPro" id="IPR003439">
    <property type="entry name" value="ABC_transporter-like_ATP-bd"/>
</dbReference>
<feature type="transmembrane region" description="Helical" evidence="36">
    <location>
        <begin position="286"/>
        <end position="309"/>
    </location>
</feature>
<dbReference type="Proteomes" id="UP000472277">
    <property type="component" value="Chromosome 6"/>
</dbReference>
<gene>
    <name evidence="39" type="primary">ABCC4</name>
    <name evidence="39" type="synonym">LOC115196111</name>
</gene>
<evidence type="ECO:0000256" key="5">
    <source>
        <dbReference type="ARBA" id="ARBA00022448"/>
    </source>
</evidence>
<dbReference type="InterPro" id="IPR050173">
    <property type="entry name" value="ABC_transporter_C-like"/>
</dbReference>
<feature type="transmembrane region" description="Helical" evidence="36">
    <location>
        <begin position="315"/>
        <end position="340"/>
    </location>
</feature>
<evidence type="ECO:0000256" key="6">
    <source>
        <dbReference type="ARBA" id="ARBA00022475"/>
    </source>
</evidence>
<organism evidence="39 40">
    <name type="scientific">Salmo trutta</name>
    <name type="common">Brown trout</name>
    <dbReference type="NCBI Taxonomy" id="8032"/>
    <lineage>
        <taxon>Eukaryota</taxon>
        <taxon>Metazoa</taxon>
        <taxon>Chordata</taxon>
        <taxon>Craniata</taxon>
        <taxon>Vertebrata</taxon>
        <taxon>Euteleostomi</taxon>
        <taxon>Actinopterygii</taxon>
        <taxon>Neopterygii</taxon>
        <taxon>Teleostei</taxon>
        <taxon>Protacanthopterygii</taxon>
        <taxon>Salmoniformes</taxon>
        <taxon>Salmonidae</taxon>
        <taxon>Salmoninae</taxon>
        <taxon>Salmo</taxon>
    </lineage>
</organism>
<keyword evidence="11 36" id="KW-1133">Transmembrane helix</keyword>
<evidence type="ECO:0000256" key="24">
    <source>
        <dbReference type="ARBA" id="ARBA00051057"/>
    </source>
</evidence>
<dbReference type="GO" id="GO:0005524">
    <property type="term" value="F:ATP binding"/>
    <property type="evidence" value="ECO:0007669"/>
    <property type="project" value="UniProtKB-KW"/>
</dbReference>
<dbReference type="Gene3D" id="1.20.1560.10">
    <property type="entry name" value="ABC transporter type 1, transmembrane domain"/>
    <property type="match status" value="2"/>
</dbReference>
<evidence type="ECO:0000256" key="1">
    <source>
        <dbReference type="ARBA" id="ARBA00001946"/>
    </source>
</evidence>
<evidence type="ECO:0000256" key="35">
    <source>
        <dbReference type="ARBA" id="ARBA00082792"/>
    </source>
</evidence>
<comment type="catalytic activity">
    <reaction evidence="28">
        <text>3',5'-cyclic AMP(in) + ATP + H2O = 3',5'-cyclic AMP(out) + ADP + phosphate + H(+)</text>
        <dbReference type="Rhea" id="RHEA:66184"/>
        <dbReference type="ChEBI" id="CHEBI:15377"/>
        <dbReference type="ChEBI" id="CHEBI:15378"/>
        <dbReference type="ChEBI" id="CHEBI:30616"/>
        <dbReference type="ChEBI" id="CHEBI:43474"/>
        <dbReference type="ChEBI" id="CHEBI:58165"/>
        <dbReference type="ChEBI" id="CHEBI:456216"/>
    </reaction>
    <physiologicalReaction direction="left-to-right" evidence="28">
        <dbReference type="Rhea" id="RHEA:66185"/>
    </physiologicalReaction>
</comment>
<keyword evidence="40" id="KW-1185">Reference proteome</keyword>
<feature type="transmembrane region" description="Helical" evidence="36">
    <location>
        <begin position="656"/>
        <end position="680"/>
    </location>
</feature>
<dbReference type="CDD" id="cd18601">
    <property type="entry name" value="ABC_6TM_MRP4_D2_like"/>
    <property type="match status" value="1"/>
</dbReference>
<dbReference type="InterPro" id="IPR011527">
    <property type="entry name" value="ABC1_TM_dom"/>
</dbReference>
<dbReference type="InterPro" id="IPR003593">
    <property type="entry name" value="AAA+_ATPase"/>
</dbReference>
<dbReference type="SMART" id="SM00382">
    <property type="entry name" value="AAA"/>
    <property type="match status" value="2"/>
</dbReference>
<proteinExistence type="predicted"/>
<evidence type="ECO:0000256" key="33">
    <source>
        <dbReference type="ARBA" id="ARBA00052963"/>
    </source>
</evidence>
<dbReference type="PROSITE" id="PS50929">
    <property type="entry name" value="ABC_TM1F"/>
    <property type="match status" value="2"/>
</dbReference>
<dbReference type="InterPro" id="IPR017871">
    <property type="entry name" value="ABC_transporter-like_CS"/>
</dbReference>
<reference evidence="39" key="2">
    <citation type="submission" date="2025-09" db="UniProtKB">
        <authorList>
            <consortium name="Ensembl"/>
        </authorList>
    </citation>
    <scope>IDENTIFICATION</scope>
</reference>
<evidence type="ECO:0000256" key="27">
    <source>
        <dbReference type="ARBA" id="ARBA00051304"/>
    </source>
</evidence>
<feature type="transmembrane region" description="Helical" evidence="36">
    <location>
        <begin position="59"/>
        <end position="81"/>
    </location>
</feature>
<dbReference type="CDD" id="cd18593">
    <property type="entry name" value="ABC_6TM_MRP4_D1_like"/>
    <property type="match status" value="1"/>
</dbReference>
<evidence type="ECO:0000256" key="23">
    <source>
        <dbReference type="ARBA" id="ARBA00050718"/>
    </source>
</evidence>
<evidence type="ECO:0000256" key="26">
    <source>
        <dbReference type="ARBA" id="ARBA00051287"/>
    </source>
</evidence>
<keyword evidence="9" id="KW-0067">ATP-binding</keyword>
<comment type="cofactor">
    <cofactor evidence="1">
        <name>Mg(2+)</name>
        <dbReference type="ChEBI" id="CHEBI:18420"/>
    </cofactor>
</comment>
<dbReference type="GO" id="GO:0008559">
    <property type="term" value="F:ABC-type xenobiotic transporter activity"/>
    <property type="evidence" value="ECO:0007669"/>
    <property type="project" value="UniProtKB-EC"/>
</dbReference>
<dbReference type="SUPFAM" id="SSF90123">
    <property type="entry name" value="ABC transporter transmembrane region"/>
    <property type="match status" value="2"/>
</dbReference>
<evidence type="ECO:0000259" key="38">
    <source>
        <dbReference type="PROSITE" id="PS50929"/>
    </source>
</evidence>
<dbReference type="InterPro" id="IPR027417">
    <property type="entry name" value="P-loop_NTPase"/>
</dbReference>
<dbReference type="InterPro" id="IPR030240">
    <property type="entry name" value="ABCC4_TMD1"/>
</dbReference>
<comment type="catalytic activity">
    <reaction evidence="24">
        <text>cholate(in) + glutathione(in) + ATP + H2O = cholate(out) + glutathione(out) + ADP + phosphate + H(+)</text>
        <dbReference type="Rhea" id="RHEA:66396"/>
        <dbReference type="ChEBI" id="CHEBI:15377"/>
        <dbReference type="ChEBI" id="CHEBI:15378"/>
        <dbReference type="ChEBI" id="CHEBI:29747"/>
        <dbReference type="ChEBI" id="CHEBI:30616"/>
        <dbReference type="ChEBI" id="CHEBI:43474"/>
        <dbReference type="ChEBI" id="CHEBI:57925"/>
        <dbReference type="ChEBI" id="CHEBI:456216"/>
    </reaction>
    <physiologicalReaction direction="left-to-right" evidence="24">
        <dbReference type="Rhea" id="RHEA:66397"/>
    </physiologicalReaction>
</comment>
<evidence type="ECO:0000256" key="14">
    <source>
        <dbReference type="ARBA" id="ARBA00024220"/>
    </source>
</evidence>